<dbReference type="EMBL" id="JABFAA010000006">
    <property type="protein sequence ID" value="MBA0683266.1"/>
    <property type="molecule type" value="Genomic_DNA"/>
</dbReference>
<keyword evidence="2" id="KW-1185">Reference proteome</keyword>
<dbReference type="AlphaFoldDB" id="A0A7J8X7J2"/>
<dbReference type="Proteomes" id="UP000593577">
    <property type="component" value="Unassembled WGS sequence"/>
</dbReference>
<evidence type="ECO:0000313" key="1">
    <source>
        <dbReference type="EMBL" id="MBA0683266.1"/>
    </source>
</evidence>
<reference evidence="1 2" key="1">
    <citation type="journal article" date="2019" name="Genome Biol. Evol.">
        <title>Insights into the evolution of the New World diploid cottons (Gossypium, subgenus Houzingenia) based on genome sequencing.</title>
        <authorList>
            <person name="Grover C.E."/>
            <person name="Arick M.A. 2nd"/>
            <person name="Thrash A."/>
            <person name="Conover J.L."/>
            <person name="Sanders W.S."/>
            <person name="Peterson D.G."/>
            <person name="Frelichowski J.E."/>
            <person name="Scheffler J.A."/>
            <person name="Scheffler B.E."/>
            <person name="Wendel J.F."/>
        </authorList>
    </citation>
    <scope>NUCLEOTIDE SEQUENCE [LARGE SCALE GENOMIC DNA]</scope>
    <source>
        <strain evidence="1">185</strain>
        <tissue evidence="1">Leaf</tissue>
    </source>
</reference>
<protein>
    <submittedName>
        <fullName evidence="1">Uncharacterized protein</fullName>
    </submittedName>
</protein>
<feature type="non-terminal residue" evidence="1">
    <location>
        <position position="1"/>
    </location>
</feature>
<proteinExistence type="predicted"/>
<sequence>MRKFFKNLAMIYQKHAPHVGLISPTLSISLKGIEVQQIQWCRLLHEVFLH</sequence>
<comment type="caution">
    <text evidence="1">The sequence shown here is derived from an EMBL/GenBank/DDBJ whole genome shotgun (WGS) entry which is preliminary data.</text>
</comment>
<accession>A0A7J8X7J2</accession>
<name>A0A7J8X7J2_GOSAI</name>
<organism evidence="1 2">
    <name type="scientific">Gossypium aridum</name>
    <name type="common">American cotton</name>
    <name type="synonym">Erioxylum aridum</name>
    <dbReference type="NCBI Taxonomy" id="34290"/>
    <lineage>
        <taxon>Eukaryota</taxon>
        <taxon>Viridiplantae</taxon>
        <taxon>Streptophyta</taxon>
        <taxon>Embryophyta</taxon>
        <taxon>Tracheophyta</taxon>
        <taxon>Spermatophyta</taxon>
        <taxon>Magnoliopsida</taxon>
        <taxon>eudicotyledons</taxon>
        <taxon>Gunneridae</taxon>
        <taxon>Pentapetalae</taxon>
        <taxon>rosids</taxon>
        <taxon>malvids</taxon>
        <taxon>Malvales</taxon>
        <taxon>Malvaceae</taxon>
        <taxon>Malvoideae</taxon>
        <taxon>Gossypium</taxon>
    </lineage>
</organism>
<gene>
    <name evidence="1" type="ORF">Goari_024936</name>
</gene>
<evidence type="ECO:0000313" key="2">
    <source>
        <dbReference type="Proteomes" id="UP000593577"/>
    </source>
</evidence>